<dbReference type="PROSITE" id="PS00758">
    <property type="entry name" value="ARGE_DAPE_CPG2_1"/>
    <property type="match status" value="1"/>
</dbReference>
<evidence type="ECO:0000256" key="1">
    <source>
        <dbReference type="ARBA" id="ARBA00001947"/>
    </source>
</evidence>
<dbReference type="PANTHER" id="PTHR43808">
    <property type="entry name" value="ACETYLORNITHINE DEACETYLASE"/>
    <property type="match status" value="1"/>
</dbReference>
<dbReference type="GO" id="GO:0006526">
    <property type="term" value="P:L-arginine biosynthetic process"/>
    <property type="evidence" value="ECO:0007669"/>
    <property type="project" value="TreeGrafter"/>
</dbReference>
<dbReference type="Pfam" id="PF07687">
    <property type="entry name" value="M20_dimer"/>
    <property type="match status" value="1"/>
</dbReference>
<dbReference type="InterPro" id="IPR011650">
    <property type="entry name" value="Peptidase_M20_dimer"/>
</dbReference>
<accession>A0A1T5AMU7</accession>
<dbReference type="GO" id="GO:0008777">
    <property type="term" value="F:acetylornithine deacetylase activity"/>
    <property type="evidence" value="ECO:0007669"/>
    <property type="project" value="TreeGrafter"/>
</dbReference>
<keyword evidence="8" id="KW-1185">Reference proteome</keyword>
<feature type="domain" description="Peptidase M20 dimerisation" evidence="6">
    <location>
        <begin position="168"/>
        <end position="265"/>
    </location>
</feature>
<evidence type="ECO:0000313" key="8">
    <source>
        <dbReference type="Proteomes" id="UP000191055"/>
    </source>
</evidence>
<dbReference type="Pfam" id="PF01546">
    <property type="entry name" value="Peptidase_M20"/>
    <property type="match status" value="1"/>
</dbReference>
<protein>
    <submittedName>
        <fullName evidence="7">Acetylornithine deacetylase</fullName>
    </submittedName>
</protein>
<evidence type="ECO:0000256" key="2">
    <source>
        <dbReference type="ARBA" id="ARBA00022723"/>
    </source>
</evidence>
<dbReference type="RefSeq" id="WP_079556099.1">
    <property type="nucleotide sequence ID" value="NZ_CP021904.1"/>
</dbReference>
<dbReference type="InterPro" id="IPR036264">
    <property type="entry name" value="Bact_exopeptidase_dim_dom"/>
</dbReference>
<evidence type="ECO:0000313" key="7">
    <source>
        <dbReference type="EMBL" id="SKB36351.1"/>
    </source>
</evidence>
<evidence type="ECO:0000256" key="3">
    <source>
        <dbReference type="ARBA" id="ARBA00022801"/>
    </source>
</evidence>
<sequence length="353" mass="38526">MIPESLHIDAVEMLKMLISIPSVSRDEKQAADMMEESLQRFGFSPSRKNNNVWVVAPGYDESRPTILLNSHIDTVKASGNWDHDPLTPVESDGKITGLGSNDAGGPLVALMAAFRYLSGRSQAYNLIFAATAEEEVSGVNNVASILPLIGDVDLGIVGEPTRMQMAVAEKGLLVIDGIVYGKAGHAARNEGVNAIIEALPVLQFFKDYKFEKVSPFLGEVKMTVTGINAGTQHNVIPDRCSFMVDVRINECYSNQEVFEILKNQVSCELNARSFRLNSSSIPQEHPIVKRGIDMGLEAFGSPTTSDQAVMPFDTLKIGPGDSARSHTVNEYIYIDEIKAGIETYIKLLDGLTF</sequence>
<dbReference type="Gene3D" id="3.40.630.10">
    <property type="entry name" value="Zn peptidases"/>
    <property type="match status" value="1"/>
</dbReference>
<dbReference type="InterPro" id="IPR050072">
    <property type="entry name" value="Peptidase_M20A"/>
</dbReference>
<keyword evidence="2" id="KW-0479">Metal-binding</keyword>
<dbReference type="STRING" id="889453.SAMN03080601_00325"/>
<dbReference type="CDD" id="cd05651">
    <property type="entry name" value="M20_ArgE_DapE-like"/>
    <property type="match status" value="1"/>
</dbReference>
<dbReference type="SUPFAM" id="SSF53187">
    <property type="entry name" value="Zn-dependent exopeptidases"/>
    <property type="match status" value="1"/>
</dbReference>
<reference evidence="7 8" key="1">
    <citation type="submission" date="2017-02" db="EMBL/GenBank/DDBJ databases">
        <authorList>
            <person name="Peterson S.W."/>
        </authorList>
    </citation>
    <scope>NUCLEOTIDE SEQUENCE [LARGE SCALE GENOMIC DNA]</scope>
    <source>
        <strain evidence="7 8">DSM 24412</strain>
    </source>
</reference>
<dbReference type="AlphaFoldDB" id="A0A1T5AMU7"/>
<dbReference type="GO" id="GO:0046872">
    <property type="term" value="F:metal ion binding"/>
    <property type="evidence" value="ECO:0007669"/>
    <property type="project" value="UniProtKB-KW"/>
</dbReference>
<dbReference type="KEGG" id="asx:CDL62_05575"/>
<gene>
    <name evidence="7" type="ORF">SAMN03080601_00325</name>
</gene>
<evidence type="ECO:0000259" key="6">
    <source>
        <dbReference type="Pfam" id="PF07687"/>
    </source>
</evidence>
<dbReference type="InterPro" id="IPR002933">
    <property type="entry name" value="Peptidase_M20"/>
</dbReference>
<keyword evidence="3" id="KW-0378">Hydrolase</keyword>
<dbReference type="EMBL" id="FUYV01000001">
    <property type="protein sequence ID" value="SKB36351.1"/>
    <property type="molecule type" value="Genomic_DNA"/>
</dbReference>
<name>A0A1T5AMU7_9BACT</name>
<dbReference type="InterPro" id="IPR001261">
    <property type="entry name" value="ArgE/DapE_CS"/>
</dbReference>
<dbReference type="SUPFAM" id="SSF55031">
    <property type="entry name" value="Bacterial exopeptidase dimerisation domain"/>
    <property type="match status" value="1"/>
</dbReference>
<proteinExistence type="predicted"/>
<dbReference type="OrthoDB" id="9792335at2"/>
<dbReference type="Proteomes" id="UP000191055">
    <property type="component" value="Unassembled WGS sequence"/>
</dbReference>
<dbReference type="Gene3D" id="3.30.70.360">
    <property type="match status" value="1"/>
</dbReference>
<keyword evidence="4" id="KW-0862">Zinc</keyword>
<evidence type="ECO:0000256" key="5">
    <source>
        <dbReference type="ARBA" id="ARBA00023285"/>
    </source>
</evidence>
<comment type="cofactor">
    <cofactor evidence="1">
        <name>Zn(2+)</name>
        <dbReference type="ChEBI" id="CHEBI:29105"/>
    </cofactor>
</comment>
<evidence type="ECO:0000256" key="4">
    <source>
        <dbReference type="ARBA" id="ARBA00022833"/>
    </source>
</evidence>
<keyword evidence="5" id="KW-0170">Cobalt</keyword>
<dbReference type="PANTHER" id="PTHR43808:SF31">
    <property type="entry name" value="N-ACETYL-L-CITRULLINE DEACETYLASE"/>
    <property type="match status" value="1"/>
</dbReference>
<organism evidence="7 8">
    <name type="scientific">Alkalitalea saponilacus</name>
    <dbReference type="NCBI Taxonomy" id="889453"/>
    <lineage>
        <taxon>Bacteria</taxon>
        <taxon>Pseudomonadati</taxon>
        <taxon>Bacteroidota</taxon>
        <taxon>Bacteroidia</taxon>
        <taxon>Marinilabiliales</taxon>
        <taxon>Marinilabiliaceae</taxon>
        <taxon>Alkalitalea</taxon>
    </lineage>
</organism>